<dbReference type="Proteomes" id="UP000609531">
    <property type="component" value="Unassembled WGS sequence"/>
</dbReference>
<name>A0A934IN87_9HYPH</name>
<reference evidence="1" key="1">
    <citation type="submission" date="2020-12" db="EMBL/GenBank/DDBJ databases">
        <title>Bacterial taxonomy.</title>
        <authorList>
            <person name="Pan X."/>
        </authorList>
    </citation>
    <scope>NUCLEOTIDE SEQUENCE</scope>
    <source>
        <strain evidence="1">B2012</strain>
    </source>
</reference>
<dbReference type="Pfam" id="PF13692">
    <property type="entry name" value="Glyco_trans_1_4"/>
    <property type="match status" value="1"/>
</dbReference>
<dbReference type="EMBL" id="JAEKJA010000003">
    <property type="protein sequence ID" value="MBJ3775005.1"/>
    <property type="molecule type" value="Genomic_DNA"/>
</dbReference>
<accession>A0A934IN87</accession>
<evidence type="ECO:0000313" key="2">
    <source>
        <dbReference type="Proteomes" id="UP000609531"/>
    </source>
</evidence>
<proteinExistence type="predicted"/>
<dbReference type="Gene3D" id="3.40.50.2000">
    <property type="entry name" value="Glycogen Phosphorylase B"/>
    <property type="match status" value="1"/>
</dbReference>
<evidence type="ECO:0000313" key="1">
    <source>
        <dbReference type="EMBL" id="MBJ3775005.1"/>
    </source>
</evidence>
<comment type="caution">
    <text evidence="1">The sequence shown here is derived from an EMBL/GenBank/DDBJ whole genome shotgun (WGS) entry which is preliminary data.</text>
</comment>
<gene>
    <name evidence="1" type="ORF">JCR33_04860</name>
</gene>
<sequence length="395" mass="43929">MNTALGSTSKTPAHAHASGARRPVVVILTDIDFWQQTYGSHARIILTLKAIEEHCDLKVFCFRSVGQNVKAAFKALGLQAELVSYKVYEKTAPAVPVGRGGHRELRSFYKHSWVAAAADYLERTRPDFVLIEYIDRSYLLDAVPEGTMTILDTHDVMSHRAMAFQHYGRSVRLQFSAAQEAEILRMYDSILAISQADCETFKTRLGMRNVIYAPHTVLLAERTVRERDGRRLIFTGSDAEANVIGLLWFLDQVWPMLEDHFVLDVVGKVSNAVAEAPKNVNLHGRVDSLDAYYEAADIAINPVFVGGGIKIKTLDAMRYGVPCVTTAEGARGLEDAVGKGLFLVGSRGEFVQTMLDLAVQPDVRRRAEIDAQTYVATRHAPEVAFRDLIMFLKNA</sequence>
<dbReference type="AlphaFoldDB" id="A0A934IN87"/>
<dbReference type="SUPFAM" id="SSF53756">
    <property type="entry name" value="UDP-Glycosyltransferase/glycogen phosphorylase"/>
    <property type="match status" value="1"/>
</dbReference>
<protein>
    <submittedName>
        <fullName evidence="1">Glycosyltransferase</fullName>
    </submittedName>
</protein>
<keyword evidence="2" id="KW-1185">Reference proteome</keyword>
<organism evidence="1 2">
    <name type="scientific">Acuticoccus mangrovi</name>
    <dbReference type="NCBI Taxonomy" id="2796142"/>
    <lineage>
        <taxon>Bacteria</taxon>
        <taxon>Pseudomonadati</taxon>
        <taxon>Pseudomonadota</taxon>
        <taxon>Alphaproteobacteria</taxon>
        <taxon>Hyphomicrobiales</taxon>
        <taxon>Amorphaceae</taxon>
        <taxon>Acuticoccus</taxon>
    </lineage>
</organism>
<dbReference type="RefSeq" id="WP_198880902.1">
    <property type="nucleotide sequence ID" value="NZ_JAEKJA010000003.1"/>
</dbReference>